<proteinExistence type="predicted"/>
<feature type="chain" id="PRO_5043740990" evidence="2">
    <location>
        <begin position="18"/>
        <end position="302"/>
    </location>
</feature>
<accession>A0AAV2HWB5</accession>
<dbReference type="AlphaFoldDB" id="A0AAV2HWB5"/>
<feature type="compositionally biased region" description="Polar residues" evidence="1">
    <location>
        <begin position="200"/>
        <end position="209"/>
    </location>
</feature>
<protein>
    <submittedName>
        <fullName evidence="3">Uncharacterized protein</fullName>
    </submittedName>
</protein>
<dbReference type="EMBL" id="CAXITT010000284">
    <property type="protein sequence ID" value="CAL1538081.1"/>
    <property type="molecule type" value="Genomic_DNA"/>
</dbReference>
<keyword evidence="4" id="KW-1185">Reference proteome</keyword>
<organism evidence="3 4">
    <name type="scientific">Lymnaea stagnalis</name>
    <name type="common">Great pond snail</name>
    <name type="synonym">Helix stagnalis</name>
    <dbReference type="NCBI Taxonomy" id="6523"/>
    <lineage>
        <taxon>Eukaryota</taxon>
        <taxon>Metazoa</taxon>
        <taxon>Spiralia</taxon>
        <taxon>Lophotrochozoa</taxon>
        <taxon>Mollusca</taxon>
        <taxon>Gastropoda</taxon>
        <taxon>Heterobranchia</taxon>
        <taxon>Euthyneura</taxon>
        <taxon>Panpulmonata</taxon>
        <taxon>Hygrophila</taxon>
        <taxon>Lymnaeoidea</taxon>
        <taxon>Lymnaeidae</taxon>
        <taxon>Lymnaea</taxon>
    </lineage>
</organism>
<evidence type="ECO:0000256" key="2">
    <source>
        <dbReference type="SAM" id="SignalP"/>
    </source>
</evidence>
<name>A0AAV2HWB5_LYMST</name>
<comment type="caution">
    <text evidence="3">The sequence shown here is derived from an EMBL/GenBank/DDBJ whole genome shotgun (WGS) entry which is preliminary data.</text>
</comment>
<dbReference type="Proteomes" id="UP001497497">
    <property type="component" value="Unassembled WGS sequence"/>
</dbReference>
<feature type="region of interest" description="Disordered" evidence="1">
    <location>
        <begin position="181"/>
        <end position="209"/>
    </location>
</feature>
<feature type="signal peptide" evidence="2">
    <location>
        <begin position="1"/>
        <end position="17"/>
    </location>
</feature>
<reference evidence="3 4" key="1">
    <citation type="submission" date="2024-04" db="EMBL/GenBank/DDBJ databases">
        <authorList>
            <consortium name="Genoscope - CEA"/>
            <person name="William W."/>
        </authorList>
    </citation>
    <scope>NUCLEOTIDE SEQUENCE [LARGE SCALE GENOMIC DNA]</scope>
</reference>
<gene>
    <name evidence="3" type="ORF">GSLYS_00011902001</name>
</gene>
<feature type="region of interest" description="Disordered" evidence="1">
    <location>
        <begin position="273"/>
        <end position="302"/>
    </location>
</feature>
<keyword evidence="2" id="KW-0732">Signal</keyword>
<sequence length="302" mass="33053">MLCIILGMVATVLGALAEQVPCNMGKPACEASESLSIVSNNYYCCETGFNMQWKNELVNGSSTTECFCNRHFYVTDCIEDRVQCEGASSVTSDGTLVKCCKNGDSMNSVTNSVINGVRADYCRCIKYVTSAVGGPLRRIPTERPRDQNIPPPDFRNGFGHFAGRFLEGFGQGLREHFQAAGDLSPQTSGNPDTAAGLPRETNQVQGSRSRQPLFDLQQRMFQLIQPRRLLQPVGNRGVGSGFIDRVSQNPLVMQLVDPRWWFNQDWRGAFGGRQNTAGVTPRPTPAGTTNPYSSNNGAQIAI</sequence>
<feature type="compositionally biased region" description="Polar residues" evidence="1">
    <location>
        <begin position="286"/>
        <end position="302"/>
    </location>
</feature>
<evidence type="ECO:0000313" key="3">
    <source>
        <dbReference type="EMBL" id="CAL1538081.1"/>
    </source>
</evidence>
<evidence type="ECO:0000313" key="4">
    <source>
        <dbReference type="Proteomes" id="UP001497497"/>
    </source>
</evidence>
<evidence type="ECO:0000256" key="1">
    <source>
        <dbReference type="SAM" id="MobiDB-lite"/>
    </source>
</evidence>